<keyword evidence="2 7" id="KW-0963">Cytoplasm</keyword>
<protein>
    <recommendedName>
        <fullName evidence="7">Transcription termination/antitermination protein NusA</fullName>
    </recommendedName>
</protein>
<evidence type="ECO:0000256" key="6">
    <source>
        <dbReference type="ARBA" id="ARBA00023163"/>
    </source>
</evidence>
<evidence type="ECO:0000259" key="9">
    <source>
        <dbReference type="PROSITE" id="PS50126"/>
    </source>
</evidence>
<dbReference type="InterPro" id="IPR003029">
    <property type="entry name" value="S1_domain"/>
</dbReference>
<dbReference type="CDD" id="cd22529">
    <property type="entry name" value="KH-II_NusA_rpt2"/>
    <property type="match status" value="1"/>
</dbReference>
<dbReference type="GO" id="GO:0003700">
    <property type="term" value="F:DNA-binding transcription factor activity"/>
    <property type="evidence" value="ECO:0007669"/>
    <property type="project" value="InterPro"/>
</dbReference>
<dbReference type="FunFam" id="3.30.300.20:FF:000002">
    <property type="entry name" value="Transcription termination/antitermination protein NusA"/>
    <property type="match status" value="1"/>
</dbReference>
<dbReference type="SMART" id="SM00322">
    <property type="entry name" value="KH"/>
    <property type="match status" value="2"/>
</dbReference>
<dbReference type="InterPro" id="IPR013735">
    <property type="entry name" value="TF_NusA_N"/>
</dbReference>
<dbReference type="Pfam" id="PF13184">
    <property type="entry name" value="KH_NusA_1st"/>
    <property type="match status" value="1"/>
</dbReference>
<feature type="domain" description="S1 motif" evidence="9">
    <location>
        <begin position="164"/>
        <end position="228"/>
    </location>
</feature>
<dbReference type="AlphaFoldDB" id="A0A1G2GYU5"/>
<comment type="similarity">
    <text evidence="7">Belongs to the NusA family.</text>
</comment>
<dbReference type="InterPro" id="IPR058582">
    <property type="entry name" value="KH_NusA_2nd"/>
</dbReference>
<keyword evidence="1 7" id="KW-0806">Transcription termination</keyword>
<comment type="subcellular location">
    <subcellularLocation>
        <location evidence="7">Cytoplasm</location>
    </subcellularLocation>
</comment>
<evidence type="ECO:0000256" key="5">
    <source>
        <dbReference type="ARBA" id="ARBA00023015"/>
    </source>
</evidence>
<dbReference type="Gene3D" id="3.30.300.20">
    <property type="match status" value="2"/>
</dbReference>
<dbReference type="GO" id="GO:0003723">
    <property type="term" value="F:RNA binding"/>
    <property type="evidence" value="ECO:0007669"/>
    <property type="project" value="UniProtKB-UniRule"/>
</dbReference>
<dbReference type="PROSITE" id="PS50084">
    <property type="entry name" value="KH_TYPE_1"/>
    <property type="match status" value="1"/>
</dbReference>
<keyword evidence="6 7" id="KW-0804">Transcription</keyword>
<accession>A0A1G2GYU5</accession>
<dbReference type="PROSITE" id="PS50126">
    <property type="entry name" value="S1"/>
    <property type="match status" value="1"/>
</dbReference>
<dbReference type="InterPro" id="IPR025249">
    <property type="entry name" value="TF_NusA_KH_1st"/>
</dbReference>
<keyword evidence="4 7" id="KW-0694">RNA-binding</keyword>
<dbReference type="InterPro" id="IPR036555">
    <property type="entry name" value="NusA_N_sf"/>
</dbReference>
<dbReference type="InterPro" id="IPR030842">
    <property type="entry name" value="TF_NusA_bacterial"/>
</dbReference>
<dbReference type="Gene3D" id="3.30.1480.10">
    <property type="entry name" value="NusA, N-terminal domain"/>
    <property type="match status" value="1"/>
</dbReference>
<dbReference type="Pfam" id="PF08529">
    <property type="entry name" value="NusA_N"/>
    <property type="match status" value="1"/>
</dbReference>
<dbReference type="NCBIfam" id="TIGR01953">
    <property type="entry name" value="NusA"/>
    <property type="match status" value="1"/>
</dbReference>
<evidence type="ECO:0000256" key="2">
    <source>
        <dbReference type="ARBA" id="ARBA00022490"/>
    </source>
</evidence>
<comment type="function">
    <text evidence="7">Participates in both transcription termination and antitermination.</text>
</comment>
<dbReference type="FunFam" id="3.30.300.20:FF:000005">
    <property type="entry name" value="Transcription termination/antitermination protein NusA"/>
    <property type="match status" value="1"/>
</dbReference>
<evidence type="ECO:0000256" key="8">
    <source>
        <dbReference type="SAM" id="MobiDB-lite"/>
    </source>
</evidence>
<dbReference type="GO" id="GO:0031564">
    <property type="term" value="P:transcription antitermination"/>
    <property type="evidence" value="ECO:0007669"/>
    <property type="project" value="UniProtKB-UniRule"/>
</dbReference>
<keyword evidence="3 7" id="KW-0889">Transcription antitermination</keyword>
<dbReference type="InterPro" id="IPR004087">
    <property type="entry name" value="KH_dom"/>
</dbReference>
<dbReference type="HAMAP" id="MF_00945_B">
    <property type="entry name" value="NusA_B"/>
    <property type="match status" value="1"/>
</dbReference>
<dbReference type="STRING" id="1802129.A3J04_02225"/>
<dbReference type="SUPFAM" id="SSF54814">
    <property type="entry name" value="Prokaryotic type KH domain (KH-domain type II)"/>
    <property type="match status" value="2"/>
</dbReference>
<dbReference type="InterPro" id="IPR010213">
    <property type="entry name" value="TF_NusA"/>
</dbReference>
<reference evidence="10 11" key="1">
    <citation type="journal article" date="2016" name="Nat. Commun.">
        <title>Thousands of microbial genomes shed light on interconnected biogeochemical processes in an aquifer system.</title>
        <authorList>
            <person name="Anantharaman K."/>
            <person name="Brown C.T."/>
            <person name="Hug L.A."/>
            <person name="Sharon I."/>
            <person name="Castelle C.J."/>
            <person name="Probst A.J."/>
            <person name="Thomas B.C."/>
            <person name="Singh A."/>
            <person name="Wilkins M.J."/>
            <person name="Karaoz U."/>
            <person name="Brodie E.L."/>
            <person name="Williams K.H."/>
            <person name="Hubbard S.S."/>
            <person name="Banfield J.F."/>
        </authorList>
    </citation>
    <scope>NUCLEOTIDE SEQUENCE [LARGE SCALE GENOMIC DNA]</scope>
</reference>
<dbReference type="Pfam" id="PF26594">
    <property type="entry name" value="KH_NusA_2nd"/>
    <property type="match status" value="1"/>
</dbReference>
<evidence type="ECO:0000313" key="10">
    <source>
        <dbReference type="EMBL" id="OGZ55240.1"/>
    </source>
</evidence>
<dbReference type="InterPro" id="IPR015946">
    <property type="entry name" value="KH_dom-like_a/b"/>
</dbReference>
<evidence type="ECO:0000256" key="3">
    <source>
        <dbReference type="ARBA" id="ARBA00022814"/>
    </source>
</evidence>
<dbReference type="PANTHER" id="PTHR22648:SF0">
    <property type="entry name" value="TRANSCRIPTION TERMINATION_ANTITERMINATION PROTEIN NUSA"/>
    <property type="match status" value="1"/>
</dbReference>
<organism evidence="10 11">
    <name type="scientific">Candidatus Ryanbacteria bacterium RIFCSPLOWO2_02_FULL_47_14</name>
    <dbReference type="NCBI Taxonomy" id="1802129"/>
    <lineage>
        <taxon>Bacteria</taxon>
        <taxon>Candidatus Ryaniibacteriota</taxon>
    </lineage>
</organism>
<evidence type="ECO:0000256" key="7">
    <source>
        <dbReference type="HAMAP-Rule" id="MF_00945"/>
    </source>
</evidence>
<dbReference type="InterPro" id="IPR009019">
    <property type="entry name" value="KH_sf_prok-type"/>
</dbReference>
<dbReference type="SMART" id="SM00316">
    <property type="entry name" value="S1"/>
    <property type="match status" value="1"/>
</dbReference>
<proteinExistence type="inferred from homology"/>
<dbReference type="SUPFAM" id="SSF50249">
    <property type="entry name" value="Nucleic acid-binding proteins"/>
    <property type="match status" value="1"/>
</dbReference>
<dbReference type="GO" id="GO:0006353">
    <property type="term" value="P:DNA-templated transcription termination"/>
    <property type="evidence" value="ECO:0007669"/>
    <property type="project" value="UniProtKB-UniRule"/>
</dbReference>
<comment type="caution">
    <text evidence="10">The sequence shown here is derived from an EMBL/GenBank/DDBJ whole genome shotgun (WGS) entry which is preliminary data.</text>
</comment>
<sequence length="393" mass="43983">MDLKTIKSALEELSEEKGISKEKVIETIEMALAAAYKRDYGKRGQIVRAAFDLETGAIKFWQVKIVLDESMVKTDEEALSEDETAQQDETASKKVRFNPERHIMIDEARAIKSDVQPGEELEFSLDTHRDYGRIAAQTAKQVIIQRVREAEREAIYDEYKEKRGGVISGIVQRIEGRNVFLDLGRTTAILPYEEQVQHERYRIGERIKGLLLMSEKNPKSPNIFLSRSHPQFVVKLFGIEVPEISQGIVEIKGIAREAGSRSKVAVVSNDPSIDPVGSLVGQKGVRVGTVIAELGGEKIDIIEWSENPAKFISNALSPAKVLDVEINEEERTATVIVDENQLSLAIGRNGQNVRLAAKLAGWKIDIANREGEQQAADEEKQIEEPEKPQEEQL</sequence>
<dbReference type="InterPro" id="IPR012340">
    <property type="entry name" value="NA-bd_OB-fold"/>
</dbReference>
<evidence type="ECO:0000256" key="4">
    <source>
        <dbReference type="ARBA" id="ARBA00022884"/>
    </source>
</evidence>
<dbReference type="CDD" id="cd02134">
    <property type="entry name" value="KH-II_NusA_rpt1"/>
    <property type="match status" value="1"/>
</dbReference>
<comment type="subunit">
    <text evidence="7">Monomer. Binds directly to the core enzyme of the DNA-dependent RNA polymerase and to nascent RNA.</text>
</comment>
<evidence type="ECO:0000256" key="1">
    <source>
        <dbReference type="ARBA" id="ARBA00022472"/>
    </source>
</evidence>
<dbReference type="PANTHER" id="PTHR22648">
    <property type="entry name" value="TRANSCRIPTION TERMINATION FACTOR NUSA"/>
    <property type="match status" value="1"/>
</dbReference>
<dbReference type="Proteomes" id="UP000177954">
    <property type="component" value="Unassembled WGS sequence"/>
</dbReference>
<feature type="region of interest" description="Disordered" evidence="8">
    <location>
        <begin position="370"/>
        <end position="393"/>
    </location>
</feature>
<dbReference type="Gene3D" id="2.40.50.140">
    <property type="entry name" value="Nucleic acid-binding proteins"/>
    <property type="match status" value="1"/>
</dbReference>
<dbReference type="EMBL" id="MHNZ01000035">
    <property type="protein sequence ID" value="OGZ55240.1"/>
    <property type="molecule type" value="Genomic_DNA"/>
</dbReference>
<keyword evidence="5 7" id="KW-0805">Transcription regulation</keyword>
<dbReference type="CDD" id="cd04455">
    <property type="entry name" value="S1_NusA"/>
    <property type="match status" value="1"/>
</dbReference>
<gene>
    <name evidence="7" type="primary">nusA</name>
    <name evidence="10" type="ORF">A3J04_02225</name>
</gene>
<dbReference type="SUPFAM" id="SSF69705">
    <property type="entry name" value="Transcription factor NusA, N-terminal domain"/>
    <property type="match status" value="1"/>
</dbReference>
<name>A0A1G2GYU5_9BACT</name>
<evidence type="ECO:0000313" key="11">
    <source>
        <dbReference type="Proteomes" id="UP000177954"/>
    </source>
</evidence>
<dbReference type="GO" id="GO:0005829">
    <property type="term" value="C:cytosol"/>
    <property type="evidence" value="ECO:0007669"/>
    <property type="project" value="TreeGrafter"/>
</dbReference>